<proteinExistence type="predicted"/>
<protein>
    <recommendedName>
        <fullName evidence="4">DUF1329 domain-containing protein</fullName>
    </recommendedName>
</protein>
<dbReference type="InterPro" id="IPR010752">
    <property type="entry name" value="DUF1329"/>
</dbReference>
<dbReference type="AlphaFoldDB" id="A0A1W2ETD6"/>
<evidence type="ECO:0000313" key="3">
    <source>
        <dbReference type="Proteomes" id="UP000192418"/>
    </source>
</evidence>
<organism evidence="2 3">
    <name type="scientific">Desulfocicer vacuolatum DSM 3385</name>
    <dbReference type="NCBI Taxonomy" id="1121400"/>
    <lineage>
        <taxon>Bacteria</taxon>
        <taxon>Pseudomonadati</taxon>
        <taxon>Thermodesulfobacteriota</taxon>
        <taxon>Desulfobacteria</taxon>
        <taxon>Desulfobacterales</taxon>
        <taxon>Desulfobacteraceae</taxon>
        <taxon>Desulfocicer</taxon>
    </lineage>
</organism>
<feature type="chain" id="PRO_5010724442" description="DUF1329 domain-containing protein" evidence="1">
    <location>
        <begin position="26"/>
        <end position="484"/>
    </location>
</feature>
<evidence type="ECO:0000313" key="2">
    <source>
        <dbReference type="EMBL" id="SMD12959.1"/>
    </source>
</evidence>
<dbReference type="STRING" id="1121400.SAMN02746065_1445"/>
<dbReference type="Pfam" id="PF07044">
    <property type="entry name" value="DUF1329"/>
    <property type="match status" value="1"/>
</dbReference>
<evidence type="ECO:0000256" key="1">
    <source>
        <dbReference type="SAM" id="SignalP"/>
    </source>
</evidence>
<keyword evidence="3" id="KW-1185">Reference proteome</keyword>
<gene>
    <name evidence="2" type="ORF">SAMN02746065_1445</name>
</gene>
<keyword evidence="1" id="KW-0732">Signal</keyword>
<accession>A0A1W2ETD6</accession>
<dbReference type="RefSeq" id="WP_084071905.1">
    <property type="nucleotide sequence ID" value="NZ_FWXY01000044.1"/>
</dbReference>
<sequence length="484" mass="56141">MNFLKRRMIGLLAGFLIISVQCASAGSLPHPGSYIPSTSTIEKYKKGLDDPRSMFDSPLDLKNILPPEILDKVTYDVEKMKIAWPEVVQFKAPEVVGKVAPEIKPGKYTYQDLKKYPGFKELIIPERYDRIKPGEPPHALNIPEFNIIPTRQLYLSLPVAEACKSNMGKTKLDENGYLITDTLAPGIPFPRPSGKFMGNQIVYNWKHRYNQWGVNVGGVLKVVGITKNLTVDYNGYLLENAARLTNRVLMPPYDWYDKRAEKRKEHYALHWFFPSPRDVAGTARTSLTYLNPNTADQNLMYIPSMRRVRKMSATDTQDPVMGQDTIYDDTEVFWQKLSPNKYPYKITVEAREYLVPITFDGKAYVDSKDFAWRNVTMERRPIYRVEMEQQDANYVYGKRVLYIDMETFDLWFTANYDQQGRLYRTTEVAWSFLPEMGVSSYFNIHYNMHDHIDLHTTFCLIWQAPAFWDVRKDMGMATIVRNAK</sequence>
<feature type="signal peptide" evidence="1">
    <location>
        <begin position="1"/>
        <end position="25"/>
    </location>
</feature>
<name>A0A1W2ETD6_9BACT</name>
<dbReference type="EMBL" id="FWXY01000044">
    <property type="protein sequence ID" value="SMD12959.1"/>
    <property type="molecule type" value="Genomic_DNA"/>
</dbReference>
<dbReference type="CDD" id="cd16329">
    <property type="entry name" value="LolA_like"/>
    <property type="match status" value="1"/>
</dbReference>
<dbReference type="Gene3D" id="2.50.20.10">
    <property type="entry name" value="Lipoprotein localisation LolA/LolB/LppX"/>
    <property type="match status" value="1"/>
</dbReference>
<evidence type="ECO:0008006" key="4">
    <source>
        <dbReference type="Google" id="ProtNLM"/>
    </source>
</evidence>
<dbReference type="Proteomes" id="UP000192418">
    <property type="component" value="Unassembled WGS sequence"/>
</dbReference>
<dbReference type="OrthoDB" id="9803781at2"/>
<reference evidence="2 3" key="1">
    <citation type="submission" date="2017-04" db="EMBL/GenBank/DDBJ databases">
        <authorList>
            <person name="Afonso C.L."/>
            <person name="Miller P.J."/>
            <person name="Scott M.A."/>
            <person name="Spackman E."/>
            <person name="Goraichik I."/>
            <person name="Dimitrov K.M."/>
            <person name="Suarez D.L."/>
            <person name="Swayne D.E."/>
        </authorList>
    </citation>
    <scope>NUCLEOTIDE SEQUENCE [LARGE SCALE GENOMIC DNA]</scope>
    <source>
        <strain evidence="2 3">DSM 3385</strain>
    </source>
</reference>